<dbReference type="GO" id="GO:0003723">
    <property type="term" value="F:RNA binding"/>
    <property type="evidence" value="ECO:0007669"/>
    <property type="project" value="UniProtKB-UniRule"/>
</dbReference>
<dbReference type="InterPro" id="IPR004087">
    <property type="entry name" value="KH_dom"/>
</dbReference>
<dbReference type="AlphaFoldDB" id="A0A2T7P1V9"/>
<protein>
    <recommendedName>
        <fullName evidence="2">K Homology domain-containing protein</fullName>
    </recommendedName>
</protein>
<sequence length="181" mass="20347">MENSSQKRMVIEMDRWMKTVVEIKEAPSPRKQFIANATRLSRRRDNKEKSSSDLTYHHAVPEILCGLIIGAGGQFIREIQAKSSASVYLARDKTPVEGMHIFVIRGTLAQVEEAVRLISQKTGSQGRLLVNQFLSSGPANIRVLHTAVHFQAPIRLSLPVLVLNHRALRTKEFAKSMSFKV</sequence>
<feature type="domain" description="K Homology" evidence="2">
    <location>
        <begin position="52"/>
        <end position="123"/>
    </location>
</feature>
<evidence type="ECO:0000313" key="4">
    <source>
        <dbReference type="Proteomes" id="UP000245119"/>
    </source>
</evidence>
<evidence type="ECO:0000259" key="2">
    <source>
        <dbReference type="SMART" id="SM00322"/>
    </source>
</evidence>
<dbReference type="InterPro" id="IPR004088">
    <property type="entry name" value="KH_dom_type_1"/>
</dbReference>
<dbReference type="Proteomes" id="UP000245119">
    <property type="component" value="Linkage Group LG7"/>
</dbReference>
<evidence type="ECO:0000256" key="1">
    <source>
        <dbReference type="PROSITE-ProRule" id="PRU00117"/>
    </source>
</evidence>
<keyword evidence="1" id="KW-0694">RNA-binding</keyword>
<name>A0A2T7P1V9_POMCA</name>
<reference evidence="3 4" key="1">
    <citation type="submission" date="2018-04" db="EMBL/GenBank/DDBJ databases">
        <title>The genome of golden apple snail Pomacea canaliculata provides insight into stress tolerance and invasive adaptation.</title>
        <authorList>
            <person name="Liu C."/>
            <person name="Liu B."/>
            <person name="Ren Y."/>
            <person name="Zhang Y."/>
            <person name="Wang H."/>
            <person name="Li S."/>
            <person name="Jiang F."/>
            <person name="Yin L."/>
            <person name="Zhang G."/>
            <person name="Qian W."/>
            <person name="Fan W."/>
        </authorList>
    </citation>
    <scope>NUCLEOTIDE SEQUENCE [LARGE SCALE GENOMIC DNA]</scope>
    <source>
        <strain evidence="3">SZHN2017</strain>
        <tissue evidence="3">Muscle</tissue>
    </source>
</reference>
<dbReference type="SMART" id="SM00322">
    <property type="entry name" value="KH"/>
    <property type="match status" value="1"/>
</dbReference>
<evidence type="ECO:0000313" key="3">
    <source>
        <dbReference type="EMBL" id="PVD27398.1"/>
    </source>
</evidence>
<dbReference type="OrthoDB" id="5204190at2759"/>
<keyword evidence="4" id="KW-1185">Reference proteome</keyword>
<proteinExistence type="predicted"/>
<gene>
    <name evidence="3" type="ORF">C0Q70_12556</name>
</gene>
<dbReference type="Pfam" id="PF00013">
    <property type="entry name" value="KH_1"/>
    <property type="match status" value="1"/>
</dbReference>
<dbReference type="EMBL" id="PZQS01000007">
    <property type="protein sequence ID" value="PVD27398.1"/>
    <property type="molecule type" value="Genomic_DNA"/>
</dbReference>
<organism evidence="3 4">
    <name type="scientific">Pomacea canaliculata</name>
    <name type="common">Golden apple snail</name>
    <dbReference type="NCBI Taxonomy" id="400727"/>
    <lineage>
        <taxon>Eukaryota</taxon>
        <taxon>Metazoa</taxon>
        <taxon>Spiralia</taxon>
        <taxon>Lophotrochozoa</taxon>
        <taxon>Mollusca</taxon>
        <taxon>Gastropoda</taxon>
        <taxon>Caenogastropoda</taxon>
        <taxon>Architaenioglossa</taxon>
        <taxon>Ampullarioidea</taxon>
        <taxon>Ampullariidae</taxon>
        <taxon>Pomacea</taxon>
    </lineage>
</organism>
<accession>A0A2T7P1V9</accession>
<dbReference type="SUPFAM" id="SSF54791">
    <property type="entry name" value="Eukaryotic type KH-domain (KH-domain type I)"/>
    <property type="match status" value="1"/>
</dbReference>
<dbReference type="Gene3D" id="3.30.1370.10">
    <property type="entry name" value="K Homology domain, type 1"/>
    <property type="match status" value="1"/>
</dbReference>
<dbReference type="PROSITE" id="PS50084">
    <property type="entry name" value="KH_TYPE_1"/>
    <property type="match status" value="1"/>
</dbReference>
<dbReference type="InterPro" id="IPR036612">
    <property type="entry name" value="KH_dom_type_1_sf"/>
</dbReference>
<comment type="caution">
    <text evidence="3">The sequence shown here is derived from an EMBL/GenBank/DDBJ whole genome shotgun (WGS) entry which is preliminary data.</text>
</comment>